<feature type="transmembrane region" description="Helical" evidence="2">
    <location>
        <begin position="87"/>
        <end position="107"/>
    </location>
</feature>
<feature type="region of interest" description="Disordered" evidence="1">
    <location>
        <begin position="182"/>
        <end position="262"/>
    </location>
</feature>
<keyword evidence="4" id="KW-1185">Reference proteome</keyword>
<name>A0AAD8YCA4_9STRA</name>
<feature type="compositionally biased region" description="Acidic residues" evidence="1">
    <location>
        <begin position="355"/>
        <end position="367"/>
    </location>
</feature>
<dbReference type="EMBL" id="JATAAI010000009">
    <property type="protein sequence ID" value="KAK1743178.1"/>
    <property type="molecule type" value="Genomic_DNA"/>
</dbReference>
<feature type="transmembrane region" description="Helical" evidence="2">
    <location>
        <begin position="59"/>
        <end position="80"/>
    </location>
</feature>
<dbReference type="Proteomes" id="UP001224775">
    <property type="component" value="Unassembled WGS sequence"/>
</dbReference>
<feature type="transmembrane region" description="Helical" evidence="2">
    <location>
        <begin position="154"/>
        <end position="172"/>
    </location>
</feature>
<gene>
    <name evidence="3" type="ORF">QTG54_005799</name>
</gene>
<feature type="compositionally biased region" description="Low complexity" evidence="1">
    <location>
        <begin position="215"/>
        <end position="228"/>
    </location>
</feature>
<keyword evidence="2" id="KW-0472">Membrane</keyword>
<evidence type="ECO:0000313" key="4">
    <source>
        <dbReference type="Proteomes" id="UP001224775"/>
    </source>
</evidence>
<sequence>MTQAACTLILHYSTARLSWKTIKSLRRSQSRLHNNKHSLGLEDAGRINNDVSQVVEFEILQGWTILALHTLFVSTGLEYVVRFIIPFYYHFKMIMLIAFTIPSWAMMSGRKDDDNSNDNSHYGLSPLIPFCFNSILVPGVHKVHALMDNDPKGWILYAIAVTPLLILEYVFLPGVTMTDEERKSVRTARLVEKEQRTTPPIKTPPRRAFPPPISPNSTTTTSKVLSSVPELPTENATPTRTEKELEESSSKGSSFTQTPLSPFLNKMGKSSLSNLSGFSPLAKSRITSSALRLRQFSKDHNVQSSIKLRSKSKQEKEPSQYERDESLSLPSIRRRKKVSDDIFESSGPTKLSEQMDIDFSDIEDDEPYTPKPKTQRQKNRERQRLSFGDHFREIVTGDASIRVRDHLFDLELPSVPSPSPRRRRGGNSGEGGSSSNKRGLALSPNVTTRRRSSRLAKRNGYTIMQEREHNL</sequence>
<feature type="compositionally biased region" description="Pro residues" evidence="1">
    <location>
        <begin position="201"/>
        <end position="214"/>
    </location>
</feature>
<feature type="compositionally biased region" description="Basic residues" evidence="1">
    <location>
        <begin position="448"/>
        <end position="457"/>
    </location>
</feature>
<keyword evidence="2" id="KW-0812">Transmembrane</keyword>
<comment type="caution">
    <text evidence="3">The sequence shown here is derived from an EMBL/GenBank/DDBJ whole genome shotgun (WGS) entry which is preliminary data.</text>
</comment>
<feature type="region of interest" description="Disordered" evidence="1">
    <location>
        <begin position="299"/>
        <end position="385"/>
    </location>
</feature>
<feature type="transmembrane region" description="Helical" evidence="2">
    <location>
        <begin position="127"/>
        <end position="147"/>
    </location>
</feature>
<feature type="region of interest" description="Disordered" evidence="1">
    <location>
        <begin position="411"/>
        <end position="471"/>
    </location>
</feature>
<organism evidence="3 4">
    <name type="scientific">Skeletonema marinoi</name>
    <dbReference type="NCBI Taxonomy" id="267567"/>
    <lineage>
        <taxon>Eukaryota</taxon>
        <taxon>Sar</taxon>
        <taxon>Stramenopiles</taxon>
        <taxon>Ochrophyta</taxon>
        <taxon>Bacillariophyta</taxon>
        <taxon>Coscinodiscophyceae</taxon>
        <taxon>Thalassiosirophycidae</taxon>
        <taxon>Thalassiosirales</taxon>
        <taxon>Skeletonemataceae</taxon>
        <taxon>Skeletonema</taxon>
        <taxon>Skeletonema marinoi-dohrnii complex</taxon>
    </lineage>
</organism>
<keyword evidence="2" id="KW-1133">Transmembrane helix</keyword>
<reference evidence="3" key="1">
    <citation type="submission" date="2023-06" db="EMBL/GenBank/DDBJ databases">
        <title>Survivors Of The Sea: Transcriptome response of Skeletonema marinoi to long-term dormancy.</title>
        <authorList>
            <person name="Pinder M.I.M."/>
            <person name="Kourtchenko O."/>
            <person name="Robertson E.K."/>
            <person name="Larsson T."/>
            <person name="Maumus F."/>
            <person name="Osuna-Cruz C.M."/>
            <person name="Vancaester E."/>
            <person name="Stenow R."/>
            <person name="Vandepoele K."/>
            <person name="Ploug H."/>
            <person name="Bruchert V."/>
            <person name="Godhe A."/>
            <person name="Topel M."/>
        </authorList>
    </citation>
    <scope>NUCLEOTIDE SEQUENCE</scope>
    <source>
        <strain evidence="3">R05AC</strain>
    </source>
</reference>
<protein>
    <submittedName>
        <fullName evidence="3">Uncharacterized protein</fullName>
    </submittedName>
</protein>
<evidence type="ECO:0000256" key="2">
    <source>
        <dbReference type="SAM" id="Phobius"/>
    </source>
</evidence>
<feature type="compositionally biased region" description="Basic and acidic residues" evidence="1">
    <location>
        <begin position="240"/>
        <end position="249"/>
    </location>
</feature>
<dbReference type="AlphaFoldDB" id="A0AAD8YCA4"/>
<feature type="compositionally biased region" description="Basic and acidic residues" evidence="1">
    <location>
        <begin position="312"/>
        <end position="326"/>
    </location>
</feature>
<proteinExistence type="predicted"/>
<evidence type="ECO:0000256" key="1">
    <source>
        <dbReference type="SAM" id="MobiDB-lite"/>
    </source>
</evidence>
<accession>A0AAD8YCA4</accession>
<evidence type="ECO:0000313" key="3">
    <source>
        <dbReference type="EMBL" id="KAK1743178.1"/>
    </source>
</evidence>
<feature type="compositionally biased region" description="Basic and acidic residues" evidence="1">
    <location>
        <begin position="182"/>
        <end position="196"/>
    </location>
</feature>